<keyword evidence="3" id="KW-1185">Reference proteome</keyword>
<dbReference type="OrthoDB" id="1376015at2"/>
<gene>
    <name evidence="2" type="ORF">AUP43_12810</name>
</gene>
<feature type="transmembrane region" description="Helical" evidence="1">
    <location>
        <begin position="105"/>
        <end position="134"/>
    </location>
</feature>
<evidence type="ECO:0008006" key="4">
    <source>
        <dbReference type="Google" id="ProtNLM"/>
    </source>
</evidence>
<evidence type="ECO:0000313" key="2">
    <source>
        <dbReference type="EMBL" id="KZD03500.1"/>
    </source>
</evidence>
<evidence type="ECO:0000313" key="3">
    <source>
        <dbReference type="Proteomes" id="UP000076400"/>
    </source>
</evidence>
<sequence>MGSRAFATYLLVAAVLSALVALPFRLPPDHPLNLLSFSIEAVAALALLALVPALRERPAARHAAAALMALICFVALGDLMTRLALSRPLNLALDLRLLPSVADLALGGLGPALGMLALLVVGLLPVLAYGLTLAAGAAVQRLGRHTGGRIAAVTAVLLVGGLHLVQEQSPGLFHRFWPSSVDAGRTLTAQWQQYREVRASAPLFRAAGQQDALAVIPPDKLLAGLDGADVMVAFVESYGESTLSLPAFRPTMQRRLDSFARTVEQSGLHAMSGWIVSATSGGQSWLAHSTLLSGMLIDSQFRYDLLVGSERRTLAHYFAKAGYRTVDIQPAIVKPWPAGDFFGFDAIYQAGDLGYEGSPFGWVTMPDQFTLSRLQALERAAPAGEAPGRAPLFAHLALISSHAPFTPLAPILPDWSALGDGSAFDAVEQIGQPSEDVWRDIGLLRDHYIRAIDYSLTALEGYAARHVDDRTLLVVLGDHQPLPMLAGKDAGQAVPVHVLSGDPALLKPFAELGFVRGMAPRPDGSRLKMEAFRDFFVASFSDIDRPLLAERKPAPLADGLDAKTRSN</sequence>
<feature type="transmembrane region" description="Helical" evidence="1">
    <location>
        <begin position="146"/>
        <end position="165"/>
    </location>
</feature>
<keyword evidence="1" id="KW-0472">Membrane</keyword>
<dbReference type="InterPro" id="IPR017850">
    <property type="entry name" value="Alkaline_phosphatase_core_sf"/>
</dbReference>
<protein>
    <recommendedName>
        <fullName evidence="4">Sulfatase N-terminal domain-containing protein</fullName>
    </recommendedName>
</protein>
<dbReference type="Gene3D" id="3.40.720.10">
    <property type="entry name" value="Alkaline Phosphatase, subunit A"/>
    <property type="match status" value="1"/>
</dbReference>
<dbReference type="RefSeq" id="WP_067558936.1">
    <property type="nucleotide sequence ID" value="NZ_LPXN01000143.1"/>
</dbReference>
<organism evidence="2 3">
    <name type="scientific">Oceanibaculum pacificum</name>
    <dbReference type="NCBI Taxonomy" id="580166"/>
    <lineage>
        <taxon>Bacteria</taxon>
        <taxon>Pseudomonadati</taxon>
        <taxon>Pseudomonadota</taxon>
        <taxon>Alphaproteobacteria</taxon>
        <taxon>Rhodospirillales</taxon>
        <taxon>Oceanibaculaceae</taxon>
        <taxon>Oceanibaculum</taxon>
    </lineage>
</organism>
<dbReference type="AlphaFoldDB" id="A0A154VQH8"/>
<accession>A0A154VQH8</accession>
<dbReference type="EMBL" id="LPXN01000143">
    <property type="protein sequence ID" value="KZD03500.1"/>
    <property type="molecule type" value="Genomic_DNA"/>
</dbReference>
<dbReference type="SUPFAM" id="SSF53649">
    <property type="entry name" value="Alkaline phosphatase-like"/>
    <property type="match status" value="1"/>
</dbReference>
<feature type="transmembrane region" description="Helical" evidence="1">
    <location>
        <begin position="31"/>
        <end position="51"/>
    </location>
</feature>
<proteinExistence type="predicted"/>
<dbReference type="STRING" id="580166.AUP43_12810"/>
<name>A0A154VQH8_9PROT</name>
<keyword evidence="1" id="KW-1133">Transmembrane helix</keyword>
<keyword evidence="1" id="KW-0812">Transmembrane</keyword>
<dbReference type="Proteomes" id="UP000076400">
    <property type="component" value="Unassembled WGS sequence"/>
</dbReference>
<feature type="transmembrane region" description="Helical" evidence="1">
    <location>
        <begin position="63"/>
        <end position="85"/>
    </location>
</feature>
<evidence type="ECO:0000256" key="1">
    <source>
        <dbReference type="SAM" id="Phobius"/>
    </source>
</evidence>
<comment type="caution">
    <text evidence="2">The sequence shown here is derived from an EMBL/GenBank/DDBJ whole genome shotgun (WGS) entry which is preliminary data.</text>
</comment>
<reference evidence="2 3" key="1">
    <citation type="submission" date="2015-12" db="EMBL/GenBank/DDBJ databases">
        <title>Genome sequence of Oceanibaculum pacificum MCCC 1A02656.</title>
        <authorList>
            <person name="Lu L."/>
            <person name="Lai Q."/>
            <person name="Shao Z."/>
            <person name="Qian P."/>
        </authorList>
    </citation>
    <scope>NUCLEOTIDE SEQUENCE [LARGE SCALE GENOMIC DNA]</scope>
    <source>
        <strain evidence="2 3">MCCC 1A02656</strain>
    </source>
</reference>